<sequence length="863" mass="93548">MSQKILRALAITLLCFFGIYSSASATPSYIGPYRYYGVTNEAITPGFNNSYATEDEAIAAAPKAMYFGPTFCNIHFWSSNLTDWNAKDVYYGKIVEGVEASAIRGTWYYQAGVTLSDGLCHGSSPTPTGNWQIVRWRTVCSSTQRYFDGKCVNITWLNLPGMKGANQGPTCSTNGTHSCGEPINTATGNMWHIEKDFADRLGGNLFLKRTYNSQIFEPVRSNLFGNRWTVAYDARLIPVAAVANFVSQKCYQRTDNNQMFCESSVTSDSLASAPAIEVSRGDGKFYVFNLSGGIYKGDKDTNDELTARKSVDGTIIGFDYKDAQAGTLESFDTNGRLLAISTRAGVVHRLTYTIGTTNDSQVGRYPADAPPCRISQDGDIQPAGRLACVTDDWGRQDVFKYDLAGRVVEFIDPAGHSYMYEYDGPTGGCIPANASSAACKASNLTKVTYPDGAVKQYVYNEASNINWGSACEMPSIGNGFGPFVSVMTGLIDELNVRYISWFYNCRGQAKVSTFPGNVNRVDIGFYQSSYGVASYSQVISTTGPASASTQVTSTFTPTLVLDVYKNGGIDAPCTVCGPIRARTFDANGNVASTTDFGGNVTKYTYDLIRNLETSRVEASGTASARTITTVWHPTLRLPVTIAQPKIITTLTYDANGNVLTRTEQATSDVSGSSGAAAALVGPPRNWTYTYNRYGQVLSVVGPRTDIVDKTTYDYDAQGNLAVVTNPLGQTTTYSDYDDNGNVGRIVGPNGLVTEFTYTPRGRIASRTVSDKIGREATSFEYDPVGQMVKQINPDGSWMAFGYDPAHRLISVNDNVGNSIAYTLDLTGNRISEQVSDPAGTLKRQVARVFNTLGQMTKVTGAAQ</sequence>
<protein>
    <submittedName>
        <fullName evidence="5">RHS repeat protein</fullName>
    </submittedName>
</protein>
<gene>
    <name evidence="5" type="ORF">HAV22_13635</name>
</gene>
<keyword evidence="1" id="KW-0677">Repeat</keyword>
<dbReference type="Proteomes" id="UP000716322">
    <property type="component" value="Unassembled WGS sequence"/>
</dbReference>
<accession>A0ABX0PBI4</accession>
<evidence type="ECO:0000259" key="3">
    <source>
        <dbReference type="Pfam" id="PF20148"/>
    </source>
</evidence>
<feature type="domain" description="Teneurin-like YD-shell" evidence="4">
    <location>
        <begin position="685"/>
        <end position="821"/>
    </location>
</feature>
<dbReference type="PANTHER" id="PTHR32305">
    <property type="match status" value="1"/>
</dbReference>
<evidence type="ECO:0000313" key="5">
    <source>
        <dbReference type="EMBL" id="NIA54679.1"/>
    </source>
</evidence>
<dbReference type="PANTHER" id="PTHR32305:SF15">
    <property type="entry name" value="PROTEIN RHSA-RELATED"/>
    <property type="match status" value="1"/>
</dbReference>
<dbReference type="InterPro" id="IPR031325">
    <property type="entry name" value="RHS_repeat"/>
</dbReference>
<dbReference type="InterPro" id="IPR045351">
    <property type="entry name" value="DUF6531"/>
</dbReference>
<feature type="chain" id="PRO_5046717783" evidence="2">
    <location>
        <begin position="26"/>
        <end position="863"/>
    </location>
</feature>
<feature type="domain" description="DUF6531" evidence="3">
    <location>
        <begin position="180"/>
        <end position="237"/>
    </location>
</feature>
<reference evidence="5 6" key="1">
    <citation type="submission" date="2020-03" db="EMBL/GenBank/DDBJ databases">
        <title>Genome sequence of strain Massilia sp. TW-1.</title>
        <authorList>
            <person name="Chaudhary D.K."/>
        </authorList>
    </citation>
    <scope>NUCLEOTIDE SEQUENCE [LARGE SCALE GENOMIC DNA]</scope>
    <source>
        <strain evidence="5 6">TW-1</strain>
    </source>
</reference>
<name>A0ABX0PBI4_9BURK</name>
<dbReference type="Pfam" id="PF25023">
    <property type="entry name" value="TEN_YD-shell"/>
    <property type="match status" value="1"/>
</dbReference>
<keyword evidence="2" id="KW-0732">Signal</keyword>
<evidence type="ECO:0000256" key="1">
    <source>
        <dbReference type="ARBA" id="ARBA00022737"/>
    </source>
</evidence>
<dbReference type="SUPFAM" id="SSF82171">
    <property type="entry name" value="DPP6 N-terminal domain-like"/>
    <property type="match status" value="1"/>
</dbReference>
<dbReference type="Pfam" id="PF05593">
    <property type="entry name" value="RHS_repeat"/>
    <property type="match status" value="1"/>
</dbReference>
<dbReference type="Gene3D" id="2.180.10.10">
    <property type="entry name" value="RHS repeat-associated core"/>
    <property type="match status" value="2"/>
</dbReference>
<dbReference type="Pfam" id="PF20148">
    <property type="entry name" value="DUF6531"/>
    <property type="match status" value="1"/>
</dbReference>
<evidence type="ECO:0000313" key="6">
    <source>
        <dbReference type="Proteomes" id="UP000716322"/>
    </source>
</evidence>
<evidence type="ECO:0000256" key="2">
    <source>
        <dbReference type="SAM" id="SignalP"/>
    </source>
</evidence>
<dbReference type="EMBL" id="JAAQOM010000007">
    <property type="protein sequence ID" value="NIA54679.1"/>
    <property type="molecule type" value="Genomic_DNA"/>
</dbReference>
<dbReference type="NCBIfam" id="TIGR01643">
    <property type="entry name" value="YD_repeat_2x"/>
    <property type="match status" value="2"/>
</dbReference>
<comment type="caution">
    <text evidence="5">The sequence shown here is derived from an EMBL/GenBank/DDBJ whole genome shotgun (WGS) entry which is preliminary data.</text>
</comment>
<dbReference type="InterPro" id="IPR006530">
    <property type="entry name" value="YD"/>
</dbReference>
<organism evidence="5 6">
    <name type="scientific">Telluria antibiotica</name>
    <dbReference type="NCBI Taxonomy" id="2717319"/>
    <lineage>
        <taxon>Bacteria</taxon>
        <taxon>Pseudomonadati</taxon>
        <taxon>Pseudomonadota</taxon>
        <taxon>Betaproteobacteria</taxon>
        <taxon>Burkholderiales</taxon>
        <taxon>Oxalobacteraceae</taxon>
        <taxon>Telluria group</taxon>
        <taxon>Telluria</taxon>
    </lineage>
</organism>
<feature type="signal peptide" evidence="2">
    <location>
        <begin position="1"/>
        <end position="25"/>
    </location>
</feature>
<evidence type="ECO:0000259" key="4">
    <source>
        <dbReference type="Pfam" id="PF25023"/>
    </source>
</evidence>
<dbReference type="InterPro" id="IPR050708">
    <property type="entry name" value="T6SS_VgrG/RHS"/>
</dbReference>
<proteinExistence type="predicted"/>
<keyword evidence="6" id="KW-1185">Reference proteome</keyword>
<dbReference type="InterPro" id="IPR056823">
    <property type="entry name" value="TEN-like_YD-shell"/>
</dbReference>